<name>A0A1I0AK86_9FIRM</name>
<dbReference type="PANTHER" id="PTHR10000:SF8">
    <property type="entry name" value="HAD SUPERFAMILY HYDROLASE-LIKE, TYPE 3"/>
    <property type="match status" value="1"/>
</dbReference>
<accession>A0A1I0AK86</accession>
<proteinExistence type="predicted"/>
<dbReference type="GO" id="GO:0005829">
    <property type="term" value="C:cytosol"/>
    <property type="evidence" value="ECO:0007669"/>
    <property type="project" value="TreeGrafter"/>
</dbReference>
<dbReference type="InterPro" id="IPR036412">
    <property type="entry name" value="HAD-like_sf"/>
</dbReference>
<dbReference type="InterPro" id="IPR000150">
    <property type="entry name" value="Cof"/>
</dbReference>
<dbReference type="Gene3D" id="3.40.50.1000">
    <property type="entry name" value="HAD superfamily/HAD-like"/>
    <property type="match status" value="1"/>
</dbReference>
<dbReference type="EMBL" id="FOIF01000023">
    <property type="protein sequence ID" value="SES94721.1"/>
    <property type="molecule type" value="Genomic_DNA"/>
</dbReference>
<dbReference type="NCBIfam" id="TIGR01484">
    <property type="entry name" value="HAD-SF-IIB"/>
    <property type="match status" value="1"/>
</dbReference>
<dbReference type="GO" id="GO:0000287">
    <property type="term" value="F:magnesium ion binding"/>
    <property type="evidence" value="ECO:0007669"/>
    <property type="project" value="TreeGrafter"/>
</dbReference>
<dbReference type="Gene3D" id="3.30.1240.10">
    <property type="match status" value="1"/>
</dbReference>
<sequence>MFKLIALDIDGTLINSGGKISAINKKIIKTAQAQGYLITLNTGRSFYSAYKYAQELEIDIPIITANGTLIRDPKTFEVKYQLNFPQNTALEIANFLSKKKGISCQAYHLEGILLSGVGLVGLAKLSNRKGLLSLKRLIAMYEESKRSKTIRVKDFVNAVSNHQIQKFFVAAKTETGKIIEKELEEFPCTVETHYEGENGYLEIIPQGASKGEGLKRLASMYNLTLDQTIAVGDSANDVSMFQVAGLSVAMANATQYAKSHAKHITFSNEDDGVAAVIKEFMLTPVKDFKFIKKAQ</sequence>
<dbReference type="SFLD" id="SFLDG01144">
    <property type="entry name" value="C2.B.4:_PGP_Like"/>
    <property type="match status" value="1"/>
</dbReference>
<dbReference type="STRING" id="1120990.SAMN03080614_102315"/>
<dbReference type="SFLD" id="SFLDG01140">
    <property type="entry name" value="C2.B:_Phosphomannomutase_and_P"/>
    <property type="match status" value="1"/>
</dbReference>
<reference evidence="2" key="1">
    <citation type="submission" date="2016-10" db="EMBL/GenBank/DDBJ databases">
        <authorList>
            <person name="Varghese N."/>
            <person name="Submissions S."/>
        </authorList>
    </citation>
    <scope>NUCLEOTIDE SEQUENCE [LARGE SCALE GENOMIC DNA]</scope>
    <source>
        <strain evidence="2">DSM 13577</strain>
    </source>
</reference>
<keyword evidence="2" id="KW-1185">Reference proteome</keyword>
<dbReference type="CDD" id="cd07516">
    <property type="entry name" value="HAD_Pase"/>
    <property type="match status" value="1"/>
</dbReference>
<organism evidence="1 2">
    <name type="scientific">Anaerobranca gottschalkii DSM 13577</name>
    <dbReference type="NCBI Taxonomy" id="1120990"/>
    <lineage>
        <taxon>Bacteria</taxon>
        <taxon>Bacillati</taxon>
        <taxon>Bacillota</taxon>
        <taxon>Clostridia</taxon>
        <taxon>Eubacteriales</taxon>
        <taxon>Proteinivoracaceae</taxon>
        <taxon>Anaerobranca</taxon>
    </lineage>
</organism>
<dbReference type="SUPFAM" id="SSF56784">
    <property type="entry name" value="HAD-like"/>
    <property type="match status" value="1"/>
</dbReference>
<dbReference type="GO" id="GO:0016791">
    <property type="term" value="F:phosphatase activity"/>
    <property type="evidence" value="ECO:0007669"/>
    <property type="project" value="UniProtKB-ARBA"/>
</dbReference>
<dbReference type="OrthoDB" id="9781413at2"/>
<dbReference type="Proteomes" id="UP000243819">
    <property type="component" value="Unassembled WGS sequence"/>
</dbReference>
<dbReference type="NCBIfam" id="TIGR00099">
    <property type="entry name" value="Cof-subfamily"/>
    <property type="match status" value="1"/>
</dbReference>
<protein>
    <recommendedName>
        <fullName evidence="3">Haloacid dehalogenase-like hydrolase</fullName>
    </recommendedName>
</protein>
<dbReference type="InterPro" id="IPR006379">
    <property type="entry name" value="HAD-SF_hydro_IIB"/>
</dbReference>
<dbReference type="PANTHER" id="PTHR10000">
    <property type="entry name" value="PHOSPHOSERINE PHOSPHATASE"/>
    <property type="match status" value="1"/>
</dbReference>
<dbReference type="RefSeq" id="WP_091350645.1">
    <property type="nucleotide sequence ID" value="NZ_FOIF01000023.1"/>
</dbReference>
<gene>
    <name evidence="1" type="ORF">SAMN03080614_102315</name>
</gene>
<evidence type="ECO:0008006" key="3">
    <source>
        <dbReference type="Google" id="ProtNLM"/>
    </source>
</evidence>
<dbReference type="Pfam" id="PF08282">
    <property type="entry name" value="Hydrolase_3"/>
    <property type="match status" value="1"/>
</dbReference>
<evidence type="ECO:0000313" key="2">
    <source>
        <dbReference type="Proteomes" id="UP000243819"/>
    </source>
</evidence>
<evidence type="ECO:0000313" key="1">
    <source>
        <dbReference type="EMBL" id="SES94721.1"/>
    </source>
</evidence>
<dbReference type="AlphaFoldDB" id="A0A1I0AK86"/>
<dbReference type="PROSITE" id="PS01229">
    <property type="entry name" value="COF_2"/>
    <property type="match status" value="1"/>
</dbReference>
<dbReference type="SFLD" id="SFLDS00003">
    <property type="entry name" value="Haloacid_Dehalogenase"/>
    <property type="match status" value="1"/>
</dbReference>
<dbReference type="InterPro" id="IPR023214">
    <property type="entry name" value="HAD_sf"/>
</dbReference>